<proteinExistence type="predicted"/>
<protein>
    <submittedName>
        <fullName evidence="1">Uncharacterized protein</fullName>
    </submittedName>
</protein>
<organism evidence="1 2">
    <name type="scientific">Lupinus albus</name>
    <name type="common">White lupine</name>
    <name type="synonym">Lupinus termis</name>
    <dbReference type="NCBI Taxonomy" id="3870"/>
    <lineage>
        <taxon>Eukaryota</taxon>
        <taxon>Viridiplantae</taxon>
        <taxon>Streptophyta</taxon>
        <taxon>Embryophyta</taxon>
        <taxon>Tracheophyta</taxon>
        <taxon>Spermatophyta</taxon>
        <taxon>Magnoliopsida</taxon>
        <taxon>eudicotyledons</taxon>
        <taxon>Gunneridae</taxon>
        <taxon>Pentapetalae</taxon>
        <taxon>rosids</taxon>
        <taxon>fabids</taxon>
        <taxon>Fabales</taxon>
        <taxon>Fabaceae</taxon>
        <taxon>Papilionoideae</taxon>
        <taxon>50 kb inversion clade</taxon>
        <taxon>genistoids sensu lato</taxon>
        <taxon>core genistoids</taxon>
        <taxon>Genisteae</taxon>
        <taxon>Lupinus</taxon>
    </lineage>
</organism>
<dbReference type="EMBL" id="WOCE01000022">
    <property type="protein sequence ID" value="KAE9588825.1"/>
    <property type="molecule type" value="Genomic_DNA"/>
</dbReference>
<comment type="caution">
    <text evidence="1">The sequence shown here is derived from an EMBL/GenBank/DDBJ whole genome shotgun (WGS) entry which is preliminary data.</text>
</comment>
<evidence type="ECO:0000313" key="2">
    <source>
        <dbReference type="Proteomes" id="UP000447434"/>
    </source>
</evidence>
<accession>A0A6A4NDG5</accession>
<gene>
    <name evidence="1" type="ORF">Lalb_Chr22g0359641</name>
</gene>
<sequence length="76" mass="8384">MFLPCRPLALRRSHVLAAETQHSVGLPCSFRWRIVGDAKGNRQKAGTLSRADYHLLSSEHTTSPVVDEGEARLEGV</sequence>
<dbReference type="AlphaFoldDB" id="A0A6A4NDG5"/>
<reference evidence="2" key="1">
    <citation type="journal article" date="2020" name="Nat. Commun.">
        <title>Genome sequence of the cluster root forming white lupin.</title>
        <authorList>
            <person name="Hufnagel B."/>
            <person name="Marques A."/>
            <person name="Soriano A."/>
            <person name="Marques L."/>
            <person name="Divol F."/>
            <person name="Doumas P."/>
            <person name="Sallet E."/>
            <person name="Mancinotti D."/>
            <person name="Carrere S."/>
            <person name="Marande W."/>
            <person name="Arribat S."/>
            <person name="Keller J."/>
            <person name="Huneau C."/>
            <person name="Blein T."/>
            <person name="Aime D."/>
            <person name="Laguerre M."/>
            <person name="Taylor J."/>
            <person name="Schubert V."/>
            <person name="Nelson M."/>
            <person name="Geu-Flores F."/>
            <person name="Crespi M."/>
            <person name="Gallardo-Guerrero K."/>
            <person name="Delaux P.-M."/>
            <person name="Salse J."/>
            <person name="Berges H."/>
            <person name="Guyot R."/>
            <person name="Gouzy J."/>
            <person name="Peret B."/>
        </authorList>
    </citation>
    <scope>NUCLEOTIDE SEQUENCE [LARGE SCALE GENOMIC DNA]</scope>
    <source>
        <strain evidence="2">cv. Amiga</strain>
    </source>
</reference>
<name>A0A6A4NDG5_LUPAL</name>
<dbReference type="Proteomes" id="UP000447434">
    <property type="component" value="Chromosome 22"/>
</dbReference>
<keyword evidence="2" id="KW-1185">Reference proteome</keyword>
<evidence type="ECO:0000313" key="1">
    <source>
        <dbReference type="EMBL" id="KAE9588825.1"/>
    </source>
</evidence>